<name>A0A5J5IJW9_9BACT</name>
<proteinExistence type="inferred from homology"/>
<dbReference type="Pfam" id="PF17900">
    <property type="entry name" value="Peptidase_M1_N"/>
    <property type="match status" value="1"/>
</dbReference>
<evidence type="ECO:0000259" key="13">
    <source>
        <dbReference type="Pfam" id="PF01433"/>
    </source>
</evidence>
<gene>
    <name evidence="15" type="ORF">FW778_04930</name>
</gene>
<dbReference type="InterPro" id="IPR027268">
    <property type="entry name" value="Peptidase_M4/M1_CTD_sf"/>
</dbReference>
<keyword evidence="12" id="KW-0732">Signal</keyword>
<dbReference type="InterPro" id="IPR001930">
    <property type="entry name" value="Peptidase_M1"/>
</dbReference>
<protein>
    <recommendedName>
        <fullName evidence="5">Aminopeptidase N</fullName>
        <ecNumber evidence="4">3.4.11.2</ecNumber>
    </recommendedName>
</protein>
<dbReference type="SUPFAM" id="SSF55486">
    <property type="entry name" value="Metalloproteases ('zincins'), catalytic domain"/>
    <property type="match status" value="1"/>
</dbReference>
<evidence type="ECO:0000256" key="9">
    <source>
        <dbReference type="ARBA" id="ARBA00022801"/>
    </source>
</evidence>
<dbReference type="GO" id="GO:0016020">
    <property type="term" value="C:membrane"/>
    <property type="evidence" value="ECO:0007669"/>
    <property type="project" value="TreeGrafter"/>
</dbReference>
<dbReference type="Proteomes" id="UP000326903">
    <property type="component" value="Unassembled WGS sequence"/>
</dbReference>
<dbReference type="Pfam" id="PF01433">
    <property type="entry name" value="Peptidase_M1"/>
    <property type="match status" value="1"/>
</dbReference>
<dbReference type="Gene3D" id="2.60.40.1730">
    <property type="entry name" value="tricorn interacting facor f3 domain"/>
    <property type="match status" value="1"/>
</dbReference>
<dbReference type="GO" id="GO:0005615">
    <property type="term" value="C:extracellular space"/>
    <property type="evidence" value="ECO:0007669"/>
    <property type="project" value="TreeGrafter"/>
</dbReference>
<evidence type="ECO:0000256" key="1">
    <source>
        <dbReference type="ARBA" id="ARBA00000098"/>
    </source>
</evidence>
<dbReference type="GO" id="GO:0005737">
    <property type="term" value="C:cytoplasm"/>
    <property type="evidence" value="ECO:0007669"/>
    <property type="project" value="TreeGrafter"/>
</dbReference>
<dbReference type="GO" id="GO:0070006">
    <property type="term" value="F:metalloaminopeptidase activity"/>
    <property type="evidence" value="ECO:0007669"/>
    <property type="project" value="TreeGrafter"/>
</dbReference>
<evidence type="ECO:0000256" key="8">
    <source>
        <dbReference type="ARBA" id="ARBA00022723"/>
    </source>
</evidence>
<dbReference type="EMBL" id="VYQF01000001">
    <property type="protein sequence ID" value="KAA9041375.1"/>
    <property type="molecule type" value="Genomic_DNA"/>
</dbReference>
<evidence type="ECO:0000256" key="2">
    <source>
        <dbReference type="ARBA" id="ARBA00001947"/>
    </source>
</evidence>
<comment type="similarity">
    <text evidence="3">Belongs to the peptidase M1 family.</text>
</comment>
<dbReference type="SUPFAM" id="SSF63737">
    <property type="entry name" value="Leukotriene A4 hydrolase N-terminal domain"/>
    <property type="match status" value="1"/>
</dbReference>
<dbReference type="EC" id="3.4.11.2" evidence="4"/>
<reference evidence="15 16" key="1">
    <citation type="submission" date="2019-09" db="EMBL/GenBank/DDBJ databases">
        <title>Draft genome sequence of Ginsengibacter sp. BR5-29.</title>
        <authorList>
            <person name="Im W.-T."/>
        </authorList>
    </citation>
    <scope>NUCLEOTIDE SEQUENCE [LARGE SCALE GENOMIC DNA]</scope>
    <source>
        <strain evidence="15 16">BR5-29</strain>
    </source>
</reference>
<evidence type="ECO:0000313" key="15">
    <source>
        <dbReference type="EMBL" id="KAA9041375.1"/>
    </source>
</evidence>
<keyword evidence="6" id="KW-0031">Aminopeptidase</keyword>
<feature type="domain" description="Aminopeptidase N-like N-terminal" evidence="14">
    <location>
        <begin position="46"/>
        <end position="235"/>
    </location>
</feature>
<dbReference type="InterPro" id="IPR042097">
    <property type="entry name" value="Aminopeptidase_N-like_N_sf"/>
</dbReference>
<dbReference type="GO" id="GO:0008270">
    <property type="term" value="F:zinc ion binding"/>
    <property type="evidence" value="ECO:0007669"/>
    <property type="project" value="InterPro"/>
</dbReference>
<comment type="catalytic activity">
    <reaction evidence="1">
        <text>Release of an N-terminal amino acid, Xaa-|-Yaa- from a peptide, amide or arylamide. Xaa is preferably Ala, but may be most amino acids including Pro (slow action). When a terminal hydrophobic residue is followed by a prolyl residue, the two may be released as an intact Xaa-Pro dipeptide.</text>
        <dbReference type="EC" id="3.4.11.2"/>
    </reaction>
</comment>
<evidence type="ECO:0000256" key="11">
    <source>
        <dbReference type="ARBA" id="ARBA00023049"/>
    </source>
</evidence>
<dbReference type="GO" id="GO:0006508">
    <property type="term" value="P:proteolysis"/>
    <property type="evidence" value="ECO:0007669"/>
    <property type="project" value="UniProtKB-KW"/>
</dbReference>
<evidence type="ECO:0000256" key="6">
    <source>
        <dbReference type="ARBA" id="ARBA00022438"/>
    </source>
</evidence>
<evidence type="ECO:0000256" key="5">
    <source>
        <dbReference type="ARBA" id="ARBA00015611"/>
    </source>
</evidence>
<keyword evidence="9" id="KW-0378">Hydrolase</keyword>
<keyword evidence="10" id="KW-0862">Zinc</keyword>
<organism evidence="15 16">
    <name type="scientific">Ginsengibacter hankyongi</name>
    <dbReference type="NCBI Taxonomy" id="2607284"/>
    <lineage>
        <taxon>Bacteria</taxon>
        <taxon>Pseudomonadati</taxon>
        <taxon>Bacteroidota</taxon>
        <taxon>Chitinophagia</taxon>
        <taxon>Chitinophagales</taxon>
        <taxon>Chitinophagaceae</taxon>
        <taxon>Ginsengibacter</taxon>
    </lineage>
</organism>
<keyword evidence="11" id="KW-0482">Metalloprotease</keyword>
<dbReference type="GO" id="GO:0043171">
    <property type="term" value="P:peptide catabolic process"/>
    <property type="evidence" value="ECO:0007669"/>
    <property type="project" value="TreeGrafter"/>
</dbReference>
<dbReference type="InterPro" id="IPR014782">
    <property type="entry name" value="Peptidase_M1_dom"/>
</dbReference>
<dbReference type="GO" id="GO:0016285">
    <property type="term" value="F:alanyl aminopeptidase activity"/>
    <property type="evidence" value="ECO:0007669"/>
    <property type="project" value="UniProtKB-EC"/>
</dbReference>
<dbReference type="InterPro" id="IPR050344">
    <property type="entry name" value="Peptidase_M1_aminopeptidases"/>
</dbReference>
<dbReference type="Gene3D" id="1.10.390.10">
    <property type="entry name" value="Neutral Protease Domain 2"/>
    <property type="match status" value="1"/>
</dbReference>
<comment type="cofactor">
    <cofactor evidence="2">
        <name>Zn(2+)</name>
        <dbReference type="ChEBI" id="CHEBI:29105"/>
    </cofactor>
</comment>
<dbReference type="RefSeq" id="WP_150413495.1">
    <property type="nucleotide sequence ID" value="NZ_VYQF01000001.1"/>
</dbReference>
<comment type="caution">
    <text evidence="15">The sequence shown here is derived from an EMBL/GenBank/DDBJ whole genome shotgun (WGS) entry which is preliminary data.</text>
</comment>
<dbReference type="PANTHER" id="PTHR11533">
    <property type="entry name" value="PROTEASE M1 ZINC METALLOPROTEASE"/>
    <property type="match status" value="1"/>
</dbReference>
<dbReference type="AlphaFoldDB" id="A0A5J5IJW9"/>
<keyword evidence="16" id="KW-1185">Reference proteome</keyword>
<sequence length="817" mass="93589">MKKFFIALVLTGFFGVAMAQDDEQPQDTAWKHIYRATATRINDLVHTKLDVSFDYDKAWMYGKEWVTLHPHFYATDSLTLDAKGMEIKEIALMKGNSKVPLKYSYDSLQLRVTLDKVYKKGENYTVYINYVSKPNELKEQGSAAITDAKGLYFINPKGEDKDKPIQIWTQGETESNSAWFPTIDKPNQKTTDEIYMTVPSKYVTLSNGVLKSQKKNADGTRTDYWKMDLPHAPYLFFMGVGDYVIVKDHYKKMPVDYYVEKEYAPFAKKIFGETPAMIGFYEKITGVPYAWPKYDQIVGRDYVSGAMENTTATLHQESAYQNGRQLVDGNIWEDVIAHELFHQWFGDLVTTESWSNITLNESFADYSETLWDTYRHGKDAGDEHIEENREAYLRNPADESKPLVRFYYKDKEDVFDQVSYPKGGAILHMLHIYVGDSAFFKSLNLYLNTYKFKSAEAQQLRLAFEEVTGQDLNWFWNEWYYGSGQPDLTINYDYSNKTARVIIEQTQTPGTIFKLPLAIDVYNGGANKKRYNVWVNDKIDTFYFPSDTKPSLINVDADKVLLAKKTDNKTADEFEQQYKYAGSYMDRKEALEYFADKKSSNLAIGLNDKYHGLRLFTLQKIDQAKGYTVPAVLNVIEQIADKDPDKLVQAKALDILVKLNDKKYEALFTKYVNDSSYSVSGAALDGLSKLEPEQAYTLAKKYSTDARGKLGSAVTKILMANATEDDFNTIFENYKNSPLSQSKIQETISFGNYLASVKNAENVRKGVDEIMSVRNQVPEQYRHFVDPGIKQTFNKISEAKRSEGNTQLADYIDGLLK</sequence>
<dbReference type="PRINTS" id="PR00756">
    <property type="entry name" value="ALADIPTASE"/>
</dbReference>
<dbReference type="CDD" id="cd09603">
    <property type="entry name" value="M1_APN_like"/>
    <property type="match status" value="1"/>
</dbReference>
<evidence type="ECO:0000256" key="12">
    <source>
        <dbReference type="SAM" id="SignalP"/>
    </source>
</evidence>
<feature type="domain" description="Peptidase M1 membrane alanine aminopeptidase" evidence="13">
    <location>
        <begin position="274"/>
        <end position="479"/>
    </location>
</feature>
<evidence type="ECO:0000313" key="16">
    <source>
        <dbReference type="Proteomes" id="UP000326903"/>
    </source>
</evidence>
<evidence type="ECO:0000256" key="10">
    <source>
        <dbReference type="ARBA" id="ARBA00022833"/>
    </source>
</evidence>
<evidence type="ECO:0000259" key="14">
    <source>
        <dbReference type="Pfam" id="PF17900"/>
    </source>
</evidence>
<accession>A0A5J5IJW9</accession>
<dbReference type="InterPro" id="IPR045357">
    <property type="entry name" value="Aminopeptidase_N-like_N"/>
</dbReference>
<feature type="signal peptide" evidence="12">
    <location>
        <begin position="1"/>
        <end position="19"/>
    </location>
</feature>
<keyword evidence="8" id="KW-0479">Metal-binding</keyword>
<evidence type="ECO:0000256" key="3">
    <source>
        <dbReference type="ARBA" id="ARBA00010136"/>
    </source>
</evidence>
<feature type="chain" id="PRO_5023870731" description="Aminopeptidase N" evidence="12">
    <location>
        <begin position="20"/>
        <end position="817"/>
    </location>
</feature>
<keyword evidence="7" id="KW-0645">Protease</keyword>
<evidence type="ECO:0000256" key="4">
    <source>
        <dbReference type="ARBA" id="ARBA00012564"/>
    </source>
</evidence>
<evidence type="ECO:0000256" key="7">
    <source>
        <dbReference type="ARBA" id="ARBA00022670"/>
    </source>
</evidence>
<dbReference type="GO" id="GO:0042277">
    <property type="term" value="F:peptide binding"/>
    <property type="evidence" value="ECO:0007669"/>
    <property type="project" value="TreeGrafter"/>
</dbReference>
<dbReference type="PANTHER" id="PTHR11533:SF174">
    <property type="entry name" value="PUROMYCIN-SENSITIVE AMINOPEPTIDASE-RELATED"/>
    <property type="match status" value="1"/>
</dbReference>